<evidence type="ECO:0000313" key="2">
    <source>
        <dbReference type="EMBL" id="GEO88710.1"/>
    </source>
</evidence>
<evidence type="ECO:0000313" key="3">
    <source>
        <dbReference type="Proteomes" id="UP000321769"/>
    </source>
</evidence>
<dbReference type="Gene3D" id="3.40.50.720">
    <property type="entry name" value="NAD(P)-binding Rossmann-like Domain"/>
    <property type="match status" value="1"/>
</dbReference>
<dbReference type="AlphaFoldDB" id="A0A512HTJ0"/>
<dbReference type="InterPro" id="IPR036291">
    <property type="entry name" value="NAD(P)-bd_dom_sf"/>
</dbReference>
<dbReference type="PANTHER" id="PTHR48079">
    <property type="entry name" value="PROTEIN YEEZ"/>
    <property type="match status" value="1"/>
</dbReference>
<dbReference type="Proteomes" id="UP000321769">
    <property type="component" value="Unassembled WGS sequence"/>
</dbReference>
<accession>A0A512HTJ0</accession>
<keyword evidence="3" id="KW-1185">Reference proteome</keyword>
<dbReference type="GO" id="GO:0004029">
    <property type="term" value="F:aldehyde dehydrogenase (NAD+) activity"/>
    <property type="evidence" value="ECO:0007669"/>
    <property type="project" value="TreeGrafter"/>
</dbReference>
<dbReference type="RefSeq" id="WP_146826111.1">
    <property type="nucleotide sequence ID" value="NZ_BAAAYQ010000005.1"/>
</dbReference>
<dbReference type="GO" id="GO:0005737">
    <property type="term" value="C:cytoplasm"/>
    <property type="evidence" value="ECO:0007669"/>
    <property type="project" value="TreeGrafter"/>
</dbReference>
<reference evidence="2 3" key="1">
    <citation type="submission" date="2019-07" db="EMBL/GenBank/DDBJ databases">
        <title>Whole genome shotgun sequence of Aeromicrobium flavum NBRC 107625.</title>
        <authorList>
            <person name="Hosoyama A."/>
            <person name="Uohara A."/>
            <person name="Ohji S."/>
            <person name="Ichikawa N."/>
        </authorList>
    </citation>
    <scope>NUCLEOTIDE SEQUENCE [LARGE SCALE GENOMIC DNA]</scope>
    <source>
        <strain evidence="2 3">NBRC 107625</strain>
    </source>
</reference>
<dbReference type="SUPFAM" id="SSF51735">
    <property type="entry name" value="NAD(P)-binding Rossmann-fold domains"/>
    <property type="match status" value="1"/>
</dbReference>
<dbReference type="InterPro" id="IPR051783">
    <property type="entry name" value="NAD(P)-dependent_oxidoreduct"/>
</dbReference>
<sequence length="297" mass="31867">MRILLTGANGVMGRATIPALQNAGHQVVGLVRSPSAARLVQSAGATAIHGDVLDRTSLLKAMRGCDAVINFATHVPVGAAAMVPGSLTRINRIRTVGAGVVADAAIESGVGLMVQQSLSHIYVARGDEWIDESTPIDVTMVTEPLTVAEHHAQRVEKSGGTTVRLRYGLICGDDPNSQFLVRRARKRLPIGLGEPDSWMHVVHPLDIGTSAVAALGASSGAYNVGAEPLTRRDYVDAIARAAGHGQGRFFRRWLFSVTADKLELLARSQRVTSQRFMDQTGWKPIRPVLTPEWFRAG</sequence>
<feature type="domain" description="NAD(P)-binding" evidence="1">
    <location>
        <begin position="7"/>
        <end position="168"/>
    </location>
</feature>
<name>A0A512HTJ0_9ACTN</name>
<protein>
    <submittedName>
        <fullName evidence="2">Nucleoside-diphosphate sugar epimerase</fullName>
    </submittedName>
</protein>
<dbReference type="EMBL" id="BJZQ01000003">
    <property type="protein sequence ID" value="GEO88710.1"/>
    <property type="molecule type" value="Genomic_DNA"/>
</dbReference>
<dbReference type="OrthoDB" id="9787292at2"/>
<evidence type="ECO:0000259" key="1">
    <source>
        <dbReference type="Pfam" id="PF13460"/>
    </source>
</evidence>
<comment type="caution">
    <text evidence="2">The sequence shown here is derived from an EMBL/GenBank/DDBJ whole genome shotgun (WGS) entry which is preliminary data.</text>
</comment>
<dbReference type="Pfam" id="PF13460">
    <property type="entry name" value="NAD_binding_10"/>
    <property type="match status" value="1"/>
</dbReference>
<dbReference type="PANTHER" id="PTHR48079:SF6">
    <property type="entry name" value="NAD(P)-BINDING DOMAIN-CONTAINING PROTEIN-RELATED"/>
    <property type="match status" value="1"/>
</dbReference>
<gene>
    <name evidence="2" type="ORF">AFL01nite_10370</name>
</gene>
<proteinExistence type="predicted"/>
<dbReference type="InterPro" id="IPR016040">
    <property type="entry name" value="NAD(P)-bd_dom"/>
</dbReference>
<organism evidence="2 3">
    <name type="scientific">Aeromicrobium flavum</name>
    <dbReference type="NCBI Taxonomy" id="416568"/>
    <lineage>
        <taxon>Bacteria</taxon>
        <taxon>Bacillati</taxon>
        <taxon>Actinomycetota</taxon>
        <taxon>Actinomycetes</taxon>
        <taxon>Propionibacteriales</taxon>
        <taxon>Nocardioidaceae</taxon>
        <taxon>Aeromicrobium</taxon>
    </lineage>
</organism>